<name>A0A0P6FJ48_9CRUS</name>
<accession>A0A0P6FJ48</accession>
<dbReference type="OrthoDB" id="269405at2759"/>
<protein>
    <recommendedName>
        <fullName evidence="4">Protein MAK10 homolog</fullName>
    </recommendedName>
</protein>
<dbReference type="EMBL" id="GDIQ01056602">
    <property type="protein sequence ID" value="JAN38135.1"/>
    <property type="molecule type" value="Transcribed_RNA"/>
</dbReference>
<evidence type="ECO:0000259" key="7">
    <source>
        <dbReference type="Pfam" id="PF25789"/>
    </source>
</evidence>
<dbReference type="EMBL" id="GDIQ01056601">
    <property type="protein sequence ID" value="JAN38136.1"/>
    <property type="molecule type" value="Transcribed_RNA"/>
</dbReference>
<keyword evidence="3" id="KW-0963">Cytoplasm</keyword>
<evidence type="ECO:0000256" key="2">
    <source>
        <dbReference type="ARBA" id="ARBA00006289"/>
    </source>
</evidence>
<dbReference type="GO" id="GO:0016740">
    <property type="term" value="F:transferase activity"/>
    <property type="evidence" value="ECO:0007669"/>
    <property type="project" value="UniProtKB-KW"/>
</dbReference>
<keyword evidence="8" id="KW-0808">Transferase</keyword>
<evidence type="ECO:0000256" key="3">
    <source>
        <dbReference type="ARBA" id="ARBA00022490"/>
    </source>
</evidence>
<dbReference type="Pfam" id="PF25789">
    <property type="entry name" value="TPR_NAA35"/>
    <property type="match status" value="1"/>
</dbReference>
<dbReference type="Pfam" id="PF04112">
    <property type="entry name" value="Mak10"/>
    <property type="match status" value="1"/>
</dbReference>
<evidence type="ECO:0000259" key="6">
    <source>
        <dbReference type="Pfam" id="PF04112"/>
    </source>
</evidence>
<comment type="similarity">
    <text evidence="2">Belongs to the MAK10 family.</text>
</comment>
<dbReference type="PANTHER" id="PTHR21373">
    <property type="entry name" value="GLUCOSE REPRESSIBLE PROTEIN MAK10"/>
    <property type="match status" value="1"/>
</dbReference>
<feature type="domain" description="NAA35-like TPR repeats" evidence="7">
    <location>
        <begin position="342"/>
        <end position="755"/>
    </location>
</feature>
<dbReference type="AlphaFoldDB" id="A0A0P6FJ48"/>
<sequence length="758" mass="86112">MEKAKYFLPFSIILFHGISGLKMARPPEVVYSWRDITSDFKASVKDLELGELAHDDLFGLFEAMSAIEMMDPKMDAGMHHTNGNRKILNFDQAVRAEKLELKKVNHDQFIGIVDNSIACLVTWLEGHSLAQTVFINLYAQQPQRIEDRNLKAFITIFLKVIDLIKDYINQASVFEEEDFQPLVYGFRLASEIPEAKALALIKESEEDLMKEMKNSVSSASAEESHKLKEISAVHTRLRFFRHFYQLLLKFNRRESSNVSVNAHSLIEDILKSTHVCREALNSCLQTISLGSGYGAEEIEIMGFEPQVNQRLLPPTFPRYTQLRSRADAISNLIQLMDRLKAMCKIKDHTNFHAALDFFYNIGRQRPPPCVLSRSLLQLLYIPLCNRVFGQQPLTEVLQEAARMFIAPPVLTGGLGLVTGTPQHAQVQECVDQLFQQCVRPMGSLIQIAGHNLARQRDKFGHILQDLAALQEEADKVDAYLHTISLQTDSGRSHLACLGTWVLLHTLRTMIQYLFSGFELSLYSIYEYHYIFWYLYEFLYGWLISAYNRADSFLTEHQSMTEYLKTKGKAPGATNKKGGQSGNGKNKKKKERSATARPYAKEIAYCQAVQSMCGGYYKAMVAMDLEGKIRRPRTEFDDERVRYEHRFAALGQVSTPPLVPYVQFKEMTKLEFNATDENDKASHASNLYATACRHFHHAATILTALTGQSNDENVLSLIRVCKTNCVVMRLLAGGHRREGASAPQFDFTVHPHLPIVKVT</sequence>
<comment type="subcellular location">
    <subcellularLocation>
        <location evidence="1">Cytoplasm</location>
    </subcellularLocation>
</comment>
<proteinExistence type="inferred from homology"/>
<dbReference type="PANTHER" id="PTHR21373:SF0">
    <property type="entry name" value="N-ALPHA-ACETYLTRANSFERASE 35, NATC AUXILIARY SUBUNIT"/>
    <property type="match status" value="1"/>
</dbReference>
<dbReference type="InterPro" id="IPR057982">
    <property type="entry name" value="TPR_NAA35"/>
</dbReference>
<reference evidence="8" key="1">
    <citation type="submission" date="2015-10" db="EMBL/GenBank/DDBJ databases">
        <title>EvidentialGene: Evidence-directed Construction of Complete mRNA Transcriptomes without Genomes.</title>
        <authorList>
            <person name="Gilbert D.G."/>
        </authorList>
    </citation>
    <scope>NUCLEOTIDE SEQUENCE</scope>
</reference>
<dbReference type="InterPro" id="IPR007244">
    <property type="entry name" value="Naa35_N"/>
</dbReference>
<evidence type="ECO:0000256" key="4">
    <source>
        <dbReference type="ARBA" id="ARBA00030494"/>
    </source>
</evidence>
<evidence type="ECO:0000313" key="8">
    <source>
        <dbReference type="EMBL" id="JAN38135.1"/>
    </source>
</evidence>
<feature type="region of interest" description="Disordered" evidence="5">
    <location>
        <begin position="565"/>
        <end position="593"/>
    </location>
</feature>
<dbReference type="InterPro" id="IPR057983">
    <property type="entry name" value="NAA35-like_N"/>
</dbReference>
<organism evidence="8">
    <name type="scientific">Daphnia magna</name>
    <dbReference type="NCBI Taxonomy" id="35525"/>
    <lineage>
        <taxon>Eukaryota</taxon>
        <taxon>Metazoa</taxon>
        <taxon>Ecdysozoa</taxon>
        <taxon>Arthropoda</taxon>
        <taxon>Crustacea</taxon>
        <taxon>Branchiopoda</taxon>
        <taxon>Diplostraca</taxon>
        <taxon>Cladocera</taxon>
        <taxon>Anomopoda</taxon>
        <taxon>Daphniidae</taxon>
        <taxon>Daphnia</taxon>
    </lineage>
</organism>
<dbReference type="GO" id="GO:0031417">
    <property type="term" value="C:NatC complex"/>
    <property type="evidence" value="ECO:0007669"/>
    <property type="project" value="InterPro"/>
</dbReference>
<evidence type="ECO:0000256" key="5">
    <source>
        <dbReference type="SAM" id="MobiDB-lite"/>
    </source>
</evidence>
<feature type="domain" description="NAA35-like N-terminal" evidence="6">
    <location>
        <begin position="50"/>
        <end position="196"/>
    </location>
</feature>
<evidence type="ECO:0000256" key="1">
    <source>
        <dbReference type="ARBA" id="ARBA00004496"/>
    </source>
</evidence>